<dbReference type="GO" id="GO:0006508">
    <property type="term" value="P:proteolysis"/>
    <property type="evidence" value="ECO:0007669"/>
    <property type="project" value="UniProtKB-KW"/>
</dbReference>
<evidence type="ECO:0000313" key="7">
    <source>
        <dbReference type="Proteomes" id="UP000800035"/>
    </source>
</evidence>
<dbReference type="GO" id="GO:0008270">
    <property type="term" value="F:zinc ion binding"/>
    <property type="evidence" value="ECO:0007669"/>
    <property type="project" value="InterPro"/>
</dbReference>
<keyword evidence="3" id="KW-0378">Hydrolase</keyword>
<keyword evidence="2" id="KW-0479">Metal-binding</keyword>
<evidence type="ECO:0000256" key="1">
    <source>
        <dbReference type="ARBA" id="ARBA00022670"/>
    </source>
</evidence>
<proteinExistence type="predicted"/>
<reference evidence="6" key="1">
    <citation type="journal article" date="2020" name="Stud. Mycol.">
        <title>101 Dothideomycetes genomes: a test case for predicting lifestyles and emergence of pathogens.</title>
        <authorList>
            <person name="Haridas S."/>
            <person name="Albert R."/>
            <person name="Binder M."/>
            <person name="Bloem J."/>
            <person name="Labutti K."/>
            <person name="Salamov A."/>
            <person name="Andreopoulos B."/>
            <person name="Baker S."/>
            <person name="Barry K."/>
            <person name="Bills G."/>
            <person name="Bluhm B."/>
            <person name="Cannon C."/>
            <person name="Castanera R."/>
            <person name="Culley D."/>
            <person name="Daum C."/>
            <person name="Ezra D."/>
            <person name="Gonzalez J."/>
            <person name="Henrissat B."/>
            <person name="Kuo A."/>
            <person name="Liang C."/>
            <person name="Lipzen A."/>
            <person name="Lutzoni F."/>
            <person name="Magnuson J."/>
            <person name="Mondo S."/>
            <person name="Nolan M."/>
            <person name="Ohm R."/>
            <person name="Pangilinan J."/>
            <person name="Park H.-J."/>
            <person name="Ramirez L."/>
            <person name="Alfaro M."/>
            <person name="Sun H."/>
            <person name="Tritt A."/>
            <person name="Yoshinaga Y."/>
            <person name="Zwiers L.-H."/>
            <person name="Turgeon B."/>
            <person name="Goodwin S."/>
            <person name="Spatafora J."/>
            <person name="Crous P."/>
            <person name="Grigoriev I."/>
        </authorList>
    </citation>
    <scope>NUCLEOTIDE SEQUENCE</scope>
    <source>
        <strain evidence="6">CBS 675.92</strain>
    </source>
</reference>
<evidence type="ECO:0000256" key="3">
    <source>
        <dbReference type="ARBA" id="ARBA00022801"/>
    </source>
</evidence>
<dbReference type="SUPFAM" id="SSF55486">
    <property type="entry name" value="Metalloproteases ('zincins'), catalytic domain"/>
    <property type="match status" value="1"/>
</dbReference>
<dbReference type="GO" id="GO:0004222">
    <property type="term" value="F:metalloendopeptidase activity"/>
    <property type="evidence" value="ECO:0007669"/>
    <property type="project" value="InterPro"/>
</dbReference>
<feature type="domain" description="Peptidase M10 metallopeptidase" evidence="5">
    <location>
        <begin position="69"/>
        <end position="189"/>
    </location>
</feature>
<dbReference type="InterPro" id="IPR001818">
    <property type="entry name" value="Pept_M10_metallopeptidase"/>
</dbReference>
<sequence length="289" mass="32515">MLTFCKNLLELGCAWCPAGRSQSPIQPPCVPMLYHGDPSHYRCDTECKSCLDLSVGYDGTIHLWEPFTTIKIYVSTKTHPTKYKAAVCAVQEAINDWNAALSGPHDPRPRFQQVETKGEATCQVKFKRQPTCDECDQDPKKGEVLAHAFFPDQHPTIILYTAAFKESNVVYLKNVLNHELVHVQGVRHYFAVNEDKAWGLKPSTEVGEADEFSISNYLYPLDKLTIKPSDVSALAELYAGKYETIHDLPVSYHKAVLLSAWKEGMVPDTESVSESNSECDSEGWYFVEM</sequence>
<dbReference type="Gene3D" id="3.40.390.10">
    <property type="entry name" value="Collagenase (Catalytic Domain)"/>
    <property type="match status" value="1"/>
</dbReference>
<protein>
    <recommendedName>
        <fullName evidence="5">Peptidase M10 metallopeptidase domain-containing protein</fullName>
    </recommendedName>
</protein>
<dbReference type="AlphaFoldDB" id="A0A6A5U339"/>
<name>A0A6A5U339_9PLEO</name>
<evidence type="ECO:0000256" key="4">
    <source>
        <dbReference type="ARBA" id="ARBA00022833"/>
    </source>
</evidence>
<evidence type="ECO:0000313" key="6">
    <source>
        <dbReference type="EMBL" id="KAF1959331.1"/>
    </source>
</evidence>
<dbReference type="InterPro" id="IPR024079">
    <property type="entry name" value="MetalloPept_cat_dom_sf"/>
</dbReference>
<dbReference type="GO" id="GO:0031012">
    <property type="term" value="C:extracellular matrix"/>
    <property type="evidence" value="ECO:0007669"/>
    <property type="project" value="InterPro"/>
</dbReference>
<evidence type="ECO:0000256" key="2">
    <source>
        <dbReference type="ARBA" id="ARBA00022723"/>
    </source>
</evidence>
<dbReference type="Proteomes" id="UP000800035">
    <property type="component" value="Unassembled WGS sequence"/>
</dbReference>
<dbReference type="Pfam" id="PF00413">
    <property type="entry name" value="Peptidase_M10"/>
    <property type="match status" value="1"/>
</dbReference>
<organism evidence="6 7">
    <name type="scientific">Byssothecium circinans</name>
    <dbReference type="NCBI Taxonomy" id="147558"/>
    <lineage>
        <taxon>Eukaryota</taxon>
        <taxon>Fungi</taxon>
        <taxon>Dikarya</taxon>
        <taxon>Ascomycota</taxon>
        <taxon>Pezizomycotina</taxon>
        <taxon>Dothideomycetes</taxon>
        <taxon>Pleosporomycetidae</taxon>
        <taxon>Pleosporales</taxon>
        <taxon>Massarineae</taxon>
        <taxon>Massarinaceae</taxon>
        <taxon>Byssothecium</taxon>
    </lineage>
</organism>
<keyword evidence="1" id="KW-0645">Protease</keyword>
<keyword evidence="7" id="KW-1185">Reference proteome</keyword>
<keyword evidence="4" id="KW-0862">Zinc</keyword>
<dbReference type="EMBL" id="ML976985">
    <property type="protein sequence ID" value="KAF1959331.1"/>
    <property type="molecule type" value="Genomic_DNA"/>
</dbReference>
<dbReference type="OrthoDB" id="406838at2759"/>
<evidence type="ECO:0000259" key="5">
    <source>
        <dbReference type="Pfam" id="PF00413"/>
    </source>
</evidence>
<gene>
    <name evidence="6" type="ORF">CC80DRAFT_533493</name>
</gene>
<accession>A0A6A5U339</accession>